<dbReference type="SUPFAM" id="SSF69572">
    <property type="entry name" value="Activating enzymes of the ubiquitin-like proteins"/>
    <property type="match status" value="1"/>
</dbReference>
<proteinExistence type="predicted"/>
<protein>
    <recommendedName>
        <fullName evidence="3">NEDD8-activating enzyme E1 regulatory subunit</fullName>
    </recommendedName>
</protein>
<reference evidence="2" key="1">
    <citation type="submission" date="2021-01" db="EMBL/GenBank/DDBJ databases">
        <authorList>
            <person name="Corre E."/>
            <person name="Pelletier E."/>
            <person name="Niang G."/>
            <person name="Scheremetjew M."/>
            <person name="Finn R."/>
            <person name="Kale V."/>
            <person name="Holt S."/>
            <person name="Cochrane G."/>
            <person name="Meng A."/>
            <person name="Brown T."/>
            <person name="Cohen L."/>
        </authorList>
    </citation>
    <scope>NUCLEOTIDE SEQUENCE</scope>
    <source>
        <strain evidence="2">Grunow 1884</strain>
    </source>
</reference>
<evidence type="ECO:0008006" key="3">
    <source>
        <dbReference type="Google" id="ProtNLM"/>
    </source>
</evidence>
<name>A0A7S2E762_TRICV</name>
<accession>A0A7S2E762</accession>
<dbReference type="AlphaFoldDB" id="A0A7S2E762"/>
<gene>
    <name evidence="2" type="ORF">OSIN01602_LOCUS341</name>
</gene>
<dbReference type="Gene3D" id="3.40.50.720">
    <property type="entry name" value="NAD(P)-binding Rossmann-like Domain"/>
    <property type="match status" value="2"/>
</dbReference>
<sequence>MSELNPDVPGTHVSIPSFETADFGSLLDDAASAAAAASEAGAVDGGKRRKIIAVASDLDPDPLLALSRACHDASVPLVIVRSYGLLGTVRVQVRRHRIVESKPDNSVPDLRLADPNGIFPSLRKLVDGADLDGMDSKEHGHVPFVIILIKAMDKWRDGLKEGRPEGVGAPLRFPQTPDEKAEFRDLVKSMARKYNDELNFQEAVSDAYLAYARKDVPWEVAQLLERAERAQSPGAFDLLAVALKRFMDGNGGQPPLNGSIPDMTAATDPYVALQGAYKAKAEEDRAEMRRILEGLRLERGGATPCPEVSEEELTTFCRNVHNLRGLGTRSYAEEFQAHSGEGVSEGDDDGDAPMPSAAEAEIRDDLMMATMDPYEVPEHTPLLWHVALRACDVFRRNHGRYPGSDGRTTALDSDATEVQGIIGRVAKSMGLADTDLIKSTLLSGERKHAREVVRYNNAEIHNVAAVVGGVASQEAVKLITGQYVPLDDTYVYNGIAGIAGVYRF</sequence>
<evidence type="ECO:0000256" key="1">
    <source>
        <dbReference type="SAM" id="MobiDB-lite"/>
    </source>
</evidence>
<dbReference type="InterPro" id="IPR035985">
    <property type="entry name" value="Ubiquitin-activating_enz"/>
</dbReference>
<organism evidence="2">
    <name type="scientific">Trieres chinensis</name>
    <name type="common">Marine centric diatom</name>
    <name type="synonym">Odontella sinensis</name>
    <dbReference type="NCBI Taxonomy" id="1514140"/>
    <lineage>
        <taxon>Eukaryota</taxon>
        <taxon>Sar</taxon>
        <taxon>Stramenopiles</taxon>
        <taxon>Ochrophyta</taxon>
        <taxon>Bacillariophyta</taxon>
        <taxon>Mediophyceae</taxon>
        <taxon>Biddulphiophycidae</taxon>
        <taxon>Eupodiscales</taxon>
        <taxon>Parodontellaceae</taxon>
        <taxon>Trieres</taxon>
    </lineage>
</organism>
<evidence type="ECO:0000313" key="2">
    <source>
        <dbReference type="EMBL" id="CAD9319181.1"/>
    </source>
</evidence>
<dbReference type="GO" id="GO:0008641">
    <property type="term" value="F:ubiquitin-like modifier activating enzyme activity"/>
    <property type="evidence" value="ECO:0007669"/>
    <property type="project" value="InterPro"/>
</dbReference>
<dbReference type="EMBL" id="HBGO01000645">
    <property type="protein sequence ID" value="CAD9319181.1"/>
    <property type="molecule type" value="Transcribed_RNA"/>
</dbReference>
<feature type="region of interest" description="Disordered" evidence="1">
    <location>
        <begin position="336"/>
        <end position="356"/>
    </location>
</feature>